<sequence length="120" mass="13627">METIGSHAFTIPRNDPVIHMIRTEIKTVSLRSFYGIDNLTIDMTLGQDDYEYNFIFDIVISGKDYRARNQIKAAFKRYGFANESGGRYKLLPCELGTYVNASAETIKCIECPAGKFIRSL</sequence>
<dbReference type="EMBL" id="CALNXI010003210">
    <property type="protein sequence ID" value="CAH3192527.1"/>
    <property type="molecule type" value="Genomic_DNA"/>
</dbReference>
<dbReference type="Proteomes" id="UP001159427">
    <property type="component" value="Unassembled WGS sequence"/>
</dbReference>
<gene>
    <name evidence="1" type="ORF">PEVE_00024092</name>
</gene>
<name>A0ABN8SLN2_9CNID</name>
<keyword evidence="2" id="KW-1185">Reference proteome</keyword>
<protein>
    <submittedName>
        <fullName evidence="1">Uncharacterized protein</fullName>
    </submittedName>
</protein>
<organism evidence="1 2">
    <name type="scientific">Porites evermanni</name>
    <dbReference type="NCBI Taxonomy" id="104178"/>
    <lineage>
        <taxon>Eukaryota</taxon>
        <taxon>Metazoa</taxon>
        <taxon>Cnidaria</taxon>
        <taxon>Anthozoa</taxon>
        <taxon>Hexacorallia</taxon>
        <taxon>Scleractinia</taxon>
        <taxon>Fungiina</taxon>
        <taxon>Poritidae</taxon>
        <taxon>Porites</taxon>
    </lineage>
</organism>
<evidence type="ECO:0000313" key="2">
    <source>
        <dbReference type="Proteomes" id="UP001159427"/>
    </source>
</evidence>
<reference evidence="1 2" key="1">
    <citation type="submission" date="2022-05" db="EMBL/GenBank/DDBJ databases">
        <authorList>
            <consortium name="Genoscope - CEA"/>
            <person name="William W."/>
        </authorList>
    </citation>
    <scope>NUCLEOTIDE SEQUENCE [LARGE SCALE GENOMIC DNA]</scope>
</reference>
<evidence type="ECO:0000313" key="1">
    <source>
        <dbReference type="EMBL" id="CAH3192527.1"/>
    </source>
</evidence>
<comment type="caution">
    <text evidence="1">The sequence shown here is derived from an EMBL/GenBank/DDBJ whole genome shotgun (WGS) entry which is preliminary data.</text>
</comment>
<accession>A0ABN8SLN2</accession>
<proteinExistence type="predicted"/>